<gene>
    <name evidence="1" type="ORF">FMOSSE_LOCUS14913</name>
</gene>
<accession>A0A9N9I4P3</accession>
<protein>
    <submittedName>
        <fullName evidence="1">6050_t:CDS:1</fullName>
    </submittedName>
</protein>
<sequence length="258" mass="30435">MKISSALKKNADTLIYFINSIEYFANKFSKVLPELYNLKVLILNIVTDVLEYHLKTSRFQHLEVLQIDYIMINTVNCMIRNSGGRLKLIFICEPEIFDHDESLTFIRTVRENCFLIEYLSPVFITSDDHIIELEHLLMTCQKLKLLILAKYNNYYLDEDITYEKRMMASGEKILNVLINSAPISLNVIGTIYDCKFSINILGKFFENWKGRPALSFITSKYGYDNEEYTKLIDKYKDNVVINEFIYSYMERIVDYFRS</sequence>
<name>A0A9N9I4P3_FUNMO</name>
<dbReference type="AlphaFoldDB" id="A0A9N9I4P3"/>
<dbReference type="Proteomes" id="UP000789375">
    <property type="component" value="Unassembled WGS sequence"/>
</dbReference>
<proteinExistence type="predicted"/>
<evidence type="ECO:0000313" key="2">
    <source>
        <dbReference type="Proteomes" id="UP000789375"/>
    </source>
</evidence>
<comment type="caution">
    <text evidence="1">The sequence shown here is derived from an EMBL/GenBank/DDBJ whole genome shotgun (WGS) entry which is preliminary data.</text>
</comment>
<dbReference type="EMBL" id="CAJVPP010013124">
    <property type="protein sequence ID" value="CAG8719878.1"/>
    <property type="molecule type" value="Genomic_DNA"/>
</dbReference>
<reference evidence="1" key="1">
    <citation type="submission" date="2021-06" db="EMBL/GenBank/DDBJ databases">
        <authorList>
            <person name="Kallberg Y."/>
            <person name="Tangrot J."/>
            <person name="Rosling A."/>
        </authorList>
    </citation>
    <scope>NUCLEOTIDE SEQUENCE</scope>
    <source>
        <strain evidence="1">87-6 pot B 2015</strain>
    </source>
</reference>
<evidence type="ECO:0000313" key="1">
    <source>
        <dbReference type="EMBL" id="CAG8719878.1"/>
    </source>
</evidence>
<keyword evidence="2" id="KW-1185">Reference proteome</keyword>
<organism evidence="1 2">
    <name type="scientific">Funneliformis mosseae</name>
    <name type="common">Endomycorrhizal fungus</name>
    <name type="synonym">Glomus mosseae</name>
    <dbReference type="NCBI Taxonomy" id="27381"/>
    <lineage>
        <taxon>Eukaryota</taxon>
        <taxon>Fungi</taxon>
        <taxon>Fungi incertae sedis</taxon>
        <taxon>Mucoromycota</taxon>
        <taxon>Glomeromycotina</taxon>
        <taxon>Glomeromycetes</taxon>
        <taxon>Glomerales</taxon>
        <taxon>Glomeraceae</taxon>
        <taxon>Funneliformis</taxon>
    </lineage>
</organism>